<dbReference type="AlphaFoldDB" id="D5MMF9"/>
<dbReference type="Proteomes" id="UP000006898">
    <property type="component" value="Chromosome"/>
</dbReference>
<accession>D5MMF9</accession>
<organism evidence="1 2">
    <name type="scientific">Methylomirabilis oxygeniifera</name>
    <dbReference type="NCBI Taxonomy" id="671143"/>
    <lineage>
        <taxon>Bacteria</taxon>
        <taxon>Candidatus Methylomirabilota</taxon>
        <taxon>Candidatus Methylomirabilia</taxon>
        <taxon>Candidatus Methylomirabilales</taxon>
        <taxon>Candidatus Methylomirabilaceae</taxon>
        <taxon>Candidatus Methylomirabilis</taxon>
    </lineage>
</organism>
<evidence type="ECO:0000313" key="1">
    <source>
        <dbReference type="EMBL" id="CBE70081.1"/>
    </source>
</evidence>
<dbReference type="EMBL" id="FP565575">
    <property type="protein sequence ID" value="CBE70081.1"/>
    <property type="molecule type" value="Genomic_DNA"/>
</dbReference>
<sequence length="73" mass="7691">MQATCHLDFDTLTDQKANSIVMVPGLPVHHENPPNSPLSKGRIRGGISVVGDFLSKEMGSSLADSIRVEGSSG</sequence>
<proteinExistence type="predicted"/>
<dbReference type="HOGENOM" id="CLU_2697762_0_0_0"/>
<protein>
    <submittedName>
        <fullName evidence="1">Uncharacterized protein</fullName>
    </submittedName>
</protein>
<gene>
    <name evidence="1" type="ORF">DAMO_3008</name>
</gene>
<dbReference type="KEGG" id="mox:DAMO_3008"/>
<reference evidence="1 2" key="1">
    <citation type="journal article" date="2010" name="Nature">
        <title>Nitrite-driven anaerobic methane oxidation by oxygenic bacteria.</title>
        <authorList>
            <person name="Ettwig K.F."/>
            <person name="Butler M.K."/>
            <person name="Le Paslier D."/>
            <person name="Pelletier E."/>
            <person name="Mangenot S."/>
            <person name="Kuypers M.M.M."/>
            <person name="Schreiber F."/>
            <person name="Dutilh B.E."/>
            <person name="Zedelius J."/>
            <person name="de Beer D."/>
            <person name="Gloerich J."/>
            <person name="Wessels H.J.C.T."/>
            <person name="van Allen T."/>
            <person name="Luesken F."/>
            <person name="Wu M."/>
            <person name="van de Pas-Schoonen K.T."/>
            <person name="Op den Camp H.J.M."/>
            <person name="Janssen-Megens E.M."/>
            <person name="Francoijs K-J."/>
            <person name="Stunnenberg H."/>
            <person name="Weissenbach J."/>
            <person name="Jetten M.S.M."/>
            <person name="Strous M."/>
        </authorList>
    </citation>
    <scope>NUCLEOTIDE SEQUENCE [LARGE SCALE GENOMIC DNA]</scope>
</reference>
<name>D5MMF9_METO1</name>
<evidence type="ECO:0000313" key="2">
    <source>
        <dbReference type="Proteomes" id="UP000006898"/>
    </source>
</evidence>